<gene>
    <name evidence="1" type="ORF">LHJ74_07340</name>
</gene>
<reference evidence="1 2" key="1">
    <citation type="submission" date="2021-10" db="EMBL/GenBank/DDBJ databases">
        <title>Streptomyces gossypii sp. nov., isolated from soil collected from cotton field.</title>
        <authorList>
            <person name="Ge X."/>
            <person name="Chen X."/>
            <person name="Liu W."/>
        </authorList>
    </citation>
    <scope>NUCLEOTIDE SEQUENCE [LARGE SCALE GENOMIC DNA]</scope>
    <source>
        <strain evidence="1 2">N2-109</strain>
    </source>
</reference>
<evidence type="ECO:0000313" key="1">
    <source>
        <dbReference type="EMBL" id="MCT2589734.1"/>
    </source>
</evidence>
<name>A0ABT2JR43_9ACTN</name>
<keyword evidence="2" id="KW-1185">Reference proteome</keyword>
<sequence length="60" mass="6302">MMPVGTPNTLATETMADDVESLLNPTEADGIFRDSAECAGLLLFVGALLLSPQTPRPKKG</sequence>
<comment type="caution">
    <text evidence="1">The sequence shown here is derived from an EMBL/GenBank/DDBJ whole genome shotgun (WGS) entry which is preliminary data.</text>
</comment>
<organism evidence="1 2">
    <name type="scientific">Streptomyces gossypii</name>
    <dbReference type="NCBI Taxonomy" id="2883101"/>
    <lineage>
        <taxon>Bacteria</taxon>
        <taxon>Bacillati</taxon>
        <taxon>Actinomycetota</taxon>
        <taxon>Actinomycetes</taxon>
        <taxon>Kitasatosporales</taxon>
        <taxon>Streptomycetaceae</taxon>
        <taxon>Streptomyces</taxon>
    </lineage>
</organism>
<accession>A0ABT2JR43</accession>
<protein>
    <submittedName>
        <fullName evidence="1">Uncharacterized protein</fullName>
    </submittedName>
</protein>
<dbReference type="RefSeq" id="WP_260216737.1">
    <property type="nucleotide sequence ID" value="NZ_JAJAGO010000003.1"/>
</dbReference>
<evidence type="ECO:0000313" key="2">
    <source>
        <dbReference type="Proteomes" id="UP001156389"/>
    </source>
</evidence>
<dbReference type="Proteomes" id="UP001156389">
    <property type="component" value="Unassembled WGS sequence"/>
</dbReference>
<proteinExistence type="predicted"/>
<dbReference type="EMBL" id="JAJAGO010000003">
    <property type="protein sequence ID" value="MCT2589734.1"/>
    <property type="molecule type" value="Genomic_DNA"/>
</dbReference>